<evidence type="ECO:0000313" key="2">
    <source>
        <dbReference type="Proteomes" id="UP001615411"/>
    </source>
</evidence>
<reference evidence="1" key="1">
    <citation type="submission" date="2024-10" db="EMBL/GenBank/DDBJ databases">
        <title>Aeromonas and Pseudomonas from the Cagarras Archipelago, Rio de Janeiro, Brazil.</title>
        <authorList>
            <person name="Canellas A.L.B."/>
            <person name="Laport M.S."/>
        </authorList>
    </citation>
    <scope>NUCLEOTIDE SEQUENCE</scope>
    <source>
        <strain evidence="1">ACP-7</strain>
    </source>
</reference>
<accession>A0ACC7M2E0</accession>
<gene>
    <name evidence="1" type="ORF">ACIKP7_24325</name>
</gene>
<keyword evidence="2" id="KW-1185">Reference proteome</keyword>
<name>A0ACC7M2E0_9PSED</name>
<dbReference type="Proteomes" id="UP001615411">
    <property type="component" value="Unassembled WGS sequence"/>
</dbReference>
<proteinExistence type="predicted"/>
<evidence type="ECO:0000313" key="1">
    <source>
        <dbReference type="EMBL" id="MFJ1341248.1"/>
    </source>
</evidence>
<comment type="caution">
    <text evidence="1">The sequence shown here is derived from an EMBL/GenBank/DDBJ whole genome shotgun (WGS) entry which is preliminary data.</text>
</comment>
<protein>
    <submittedName>
        <fullName evidence="1">FAD/FMN-containing dehydrogenase</fullName>
    </submittedName>
</protein>
<sequence length="157" mass="17662">MKYLIALLLSLSPLLAQAVEVGERLAPWTLLDQHDQAYSLNDQTRTLLVARNMDGAKLVKAALADRPKGYLEARQTVFVADIQRMPALISKLFAIPAMRDYSYRVLLDREGSVATRYAGAEDKVLWLQLDKGQVVSQREYASADELRQALEQTQVQN</sequence>
<organism evidence="1 2">
    <name type="scientific">Pseudomonas caricapapayae</name>
    <dbReference type="NCBI Taxonomy" id="46678"/>
    <lineage>
        <taxon>Bacteria</taxon>
        <taxon>Pseudomonadati</taxon>
        <taxon>Pseudomonadota</taxon>
        <taxon>Gammaproteobacteria</taxon>
        <taxon>Pseudomonadales</taxon>
        <taxon>Pseudomonadaceae</taxon>
        <taxon>Pseudomonas</taxon>
    </lineage>
</organism>
<dbReference type="EMBL" id="JBIUGF010000133">
    <property type="protein sequence ID" value="MFJ1341248.1"/>
    <property type="molecule type" value="Genomic_DNA"/>
</dbReference>